<dbReference type="EMBL" id="NAJN01000161">
    <property type="protein sequence ID" value="TKA78013.1"/>
    <property type="molecule type" value="Genomic_DNA"/>
</dbReference>
<protein>
    <recommendedName>
        <fullName evidence="9">AAA+ ATPase domain-containing protein</fullName>
    </recommendedName>
</protein>
<comment type="similarity">
    <text evidence="1">Belongs to the AFG1 ATPase family.</text>
</comment>
<keyword evidence="8" id="KW-1185">Reference proteome</keyword>
<feature type="transmembrane region" description="Helical" evidence="6">
    <location>
        <begin position="1546"/>
        <end position="1570"/>
    </location>
</feature>
<feature type="region of interest" description="Disordered" evidence="5">
    <location>
        <begin position="688"/>
        <end position="738"/>
    </location>
</feature>
<feature type="region of interest" description="Disordered" evidence="5">
    <location>
        <begin position="1496"/>
        <end position="1539"/>
    </location>
</feature>
<feature type="region of interest" description="Disordered" evidence="5">
    <location>
        <begin position="1191"/>
        <end position="1214"/>
    </location>
</feature>
<dbReference type="GO" id="GO:0005739">
    <property type="term" value="C:mitochondrion"/>
    <property type="evidence" value="ECO:0007669"/>
    <property type="project" value="TreeGrafter"/>
</dbReference>
<dbReference type="PANTHER" id="PTHR12169:SF6">
    <property type="entry name" value="AFG1-LIKE ATPASE"/>
    <property type="match status" value="1"/>
</dbReference>
<feature type="region of interest" description="Disordered" evidence="5">
    <location>
        <begin position="1300"/>
        <end position="1341"/>
    </location>
</feature>
<feature type="coiled-coil region" evidence="4">
    <location>
        <begin position="838"/>
        <end position="865"/>
    </location>
</feature>
<feature type="compositionally biased region" description="Low complexity" evidence="5">
    <location>
        <begin position="1060"/>
        <end position="1078"/>
    </location>
</feature>
<feature type="region of interest" description="Disordered" evidence="5">
    <location>
        <begin position="504"/>
        <end position="540"/>
    </location>
</feature>
<dbReference type="InterPro" id="IPR027417">
    <property type="entry name" value="P-loop_NTPase"/>
</dbReference>
<evidence type="ECO:0000256" key="6">
    <source>
        <dbReference type="SAM" id="Phobius"/>
    </source>
</evidence>
<evidence type="ECO:0000256" key="3">
    <source>
        <dbReference type="ARBA" id="ARBA00022840"/>
    </source>
</evidence>
<feature type="region of interest" description="Disordered" evidence="5">
    <location>
        <begin position="866"/>
        <end position="912"/>
    </location>
</feature>
<evidence type="ECO:0000313" key="8">
    <source>
        <dbReference type="Proteomes" id="UP000308768"/>
    </source>
</evidence>
<dbReference type="InterPro" id="IPR005654">
    <property type="entry name" value="ATPase_AFG1-like"/>
</dbReference>
<dbReference type="STRING" id="331657.A0A4U0XRI3"/>
<feature type="compositionally biased region" description="Basic and acidic residues" evidence="5">
    <location>
        <begin position="1047"/>
        <end position="1059"/>
    </location>
</feature>
<dbReference type="FunFam" id="3.40.50.300:FF:001493">
    <property type="entry name" value="Mitochondrial ATPase (Afg1), putative"/>
    <property type="match status" value="1"/>
</dbReference>
<keyword evidence="6" id="KW-0812">Transmembrane</keyword>
<dbReference type="Gene3D" id="3.40.50.300">
    <property type="entry name" value="P-loop containing nucleotide triphosphate hydrolases"/>
    <property type="match status" value="1"/>
</dbReference>
<dbReference type="GO" id="GO:0006515">
    <property type="term" value="P:protein quality control for misfolded or incompletely synthesized proteins"/>
    <property type="evidence" value="ECO:0007669"/>
    <property type="project" value="TreeGrafter"/>
</dbReference>
<feature type="region of interest" description="Disordered" evidence="5">
    <location>
        <begin position="1041"/>
        <end position="1084"/>
    </location>
</feature>
<dbReference type="GO" id="GO:0016887">
    <property type="term" value="F:ATP hydrolysis activity"/>
    <property type="evidence" value="ECO:0007669"/>
    <property type="project" value="InterPro"/>
</dbReference>
<evidence type="ECO:0000256" key="2">
    <source>
        <dbReference type="ARBA" id="ARBA00022741"/>
    </source>
</evidence>
<sequence length="1603" mass="179240">MGGPAPAWRSRDSKNIMLSLRPLSTTGDTLTGGRAFAPVVRGFATVNAEVHDKPHDRGPIAEYEERVHSGRLRDDEHQRTIIQSLQDLHDMLAHYKAPKVVQPSIESLQSLKKSFFGSLFGGGQKKKTATEISSDLPKGIYMYGDVGSGKTMMMDLFYDTLPHNIQTKTRIHFHNFMQEVHKDLHKMKMAHGNDIDGIPFVAADIAQRSSVLCFDEFQCTDVADAMILRRLIESLMAHGVVLVTTSNRHPDELYKNGVQRQSFIPCINLLKTRLRVINLDSTTDYRKIPRPPSGVYHHPLDAGAKSHAEKWFRFLGDIENDPPHRATQHIWGRDINVPKASGKAAMFSFNELIGRATGAADYIELARSYEAFIITDVPSMNHRSRDLARRFLTFVDAIYEARAKLVLTTAKPLSQLFMDRDEIDDALDKGGHKAAQGKGEHADVDDVMRSLMDDLGLSMEMLKNSSIFSGDEERFAFARALSRLTEMGSKEWVERGLSQEPVAAGQHQGLGPAARRRPSTSIPLAISSTTARDTMDGRPRQQCRNVTWWHRKSDWLSHLDPTYQQYTKQRLARSRAKFLQALHRRSLWERDHKDMPGWGWRLSSTWGKPGCRWVNLNDSSEPTSNVAPEASEVEKPYELSSREVRWKRMEEEMRKRIEENPYEAIFGKRFEQFWEPLMPAWAKEKMGLDFGGKPEPAQKPAKEARDQAAVNTNASRAQSRRDVDGPAESAQVASSDSRVYDPISNRMMNVASLDQGKVTKNQAVNIPVKTCKDSAIRETLQTQKSQPTRLHVRQDVQELNMRPKIRKPDLPKDDIDLLTASDVRASMGIIKKPKAAGAEEREQRLARLEKEYARVERENERALRVTREPMETALQRTSRKPVKIGDKKPQQPAQSTTGKKVPANPVDDWGYSLEPQGLETSYAKECSSPILGNVAEAHRLAASTALSEAEADPYDKTPQGLETSYMRECADQRLSSEFADFQRTRDAAQLAAEVDGYDKTPQGLETSYAREVEREKTHGASKGESNAAWLALEVDGYDKTPQGLETSYRRECEQQKESRASTAERQAEQTAAQLAAESDGYDKTPQGLETSYAREVAIQRSGVKSAEQRETDRKAARLAAEVDGYSKAPQGLETAFAREIAAGRKLEDEIKAQKHAMQAHEEDGYSRIPMGLQTAYAEELSACKRGQRKTLEQELKEQRGEGDMSPHATTKEDLKLEQKAKDRALVSVVRTIYENHYGSIDTAHRQTPPTDGFEGRVDEQVHQCLMDHDRRIGADAYRFTTGQDDLEAELKAQSQVVMQNQTTPVKPVSSPAATTKSAEATVTENAVSQNATESSSTPEPAQYKILAYDSGNDIITTATTTTSFPNTSENPISISDALSQLYQPARFIPHFATLQSEGYQVIYSARDLLIFKKKGEAATATTTEASTDTKPAPVAEPIRIVVAEEKADSPSRSVNPIDGTAYPPPQPQTGNYASPTGFVNHDSFAVPAAASEQPMPYQYPSASVPNPRVRREERVFSGSRRRWHDRGGSSSRRHERQQRRRFRDRLLWTLSVGTATAVCMYVFGVAAELVRGSAVADRREWRSRAQIEEDVALSARRGSGGGQ</sequence>
<reference evidence="7 8" key="1">
    <citation type="submission" date="2017-03" db="EMBL/GenBank/DDBJ databases">
        <title>Genomes of endolithic fungi from Antarctica.</title>
        <authorList>
            <person name="Coleine C."/>
            <person name="Masonjones S."/>
            <person name="Stajich J.E."/>
        </authorList>
    </citation>
    <scope>NUCLEOTIDE SEQUENCE [LARGE SCALE GENOMIC DNA]</scope>
    <source>
        <strain evidence="7 8">CCFEE 5187</strain>
    </source>
</reference>
<keyword evidence="6" id="KW-0472">Membrane</keyword>
<comment type="caution">
    <text evidence="7">The sequence shown here is derived from an EMBL/GenBank/DDBJ whole genome shotgun (WGS) entry which is preliminary data.</text>
</comment>
<dbReference type="OrthoDB" id="3946750at2759"/>
<feature type="compositionally biased region" description="Polar residues" evidence="5">
    <location>
        <begin position="519"/>
        <end position="532"/>
    </location>
</feature>
<dbReference type="Proteomes" id="UP000308768">
    <property type="component" value="Unassembled WGS sequence"/>
</dbReference>
<evidence type="ECO:0000313" key="7">
    <source>
        <dbReference type="EMBL" id="TKA78013.1"/>
    </source>
</evidence>
<proteinExistence type="inferred from homology"/>
<keyword evidence="6" id="KW-1133">Transmembrane helix</keyword>
<dbReference type="SUPFAM" id="SSF52540">
    <property type="entry name" value="P-loop containing nucleoside triphosphate hydrolases"/>
    <property type="match status" value="1"/>
</dbReference>
<keyword evidence="3" id="KW-0067">ATP-binding</keyword>
<dbReference type="GO" id="GO:0005524">
    <property type="term" value="F:ATP binding"/>
    <property type="evidence" value="ECO:0007669"/>
    <property type="project" value="UniProtKB-KW"/>
</dbReference>
<dbReference type="PANTHER" id="PTHR12169">
    <property type="entry name" value="ATPASE N2B"/>
    <property type="match status" value="1"/>
</dbReference>
<gene>
    <name evidence="7" type="ORF">B0A49_01595</name>
</gene>
<keyword evidence="4" id="KW-0175">Coiled coil</keyword>
<evidence type="ECO:0000256" key="5">
    <source>
        <dbReference type="SAM" id="MobiDB-lite"/>
    </source>
</evidence>
<feature type="compositionally biased region" description="Polar residues" evidence="5">
    <location>
        <begin position="1311"/>
        <end position="1339"/>
    </location>
</feature>
<name>A0A4U0XRI3_9PEZI</name>
<evidence type="ECO:0000256" key="1">
    <source>
        <dbReference type="ARBA" id="ARBA00010322"/>
    </source>
</evidence>
<dbReference type="Pfam" id="PF03969">
    <property type="entry name" value="AFG1_ATPase"/>
    <property type="match status" value="1"/>
</dbReference>
<accession>A0A4U0XRI3</accession>
<keyword evidence="2" id="KW-0547">Nucleotide-binding</keyword>
<organism evidence="7 8">
    <name type="scientific">Cryomyces minteri</name>
    <dbReference type="NCBI Taxonomy" id="331657"/>
    <lineage>
        <taxon>Eukaryota</taxon>
        <taxon>Fungi</taxon>
        <taxon>Dikarya</taxon>
        <taxon>Ascomycota</taxon>
        <taxon>Pezizomycotina</taxon>
        <taxon>Dothideomycetes</taxon>
        <taxon>Dothideomycetes incertae sedis</taxon>
        <taxon>Cryomyces</taxon>
    </lineage>
</organism>
<evidence type="ECO:0000256" key="4">
    <source>
        <dbReference type="SAM" id="Coils"/>
    </source>
</evidence>
<evidence type="ECO:0008006" key="9">
    <source>
        <dbReference type="Google" id="ProtNLM"/>
    </source>
</evidence>
<dbReference type="NCBIfam" id="NF040713">
    <property type="entry name" value="ZapE"/>
    <property type="match status" value="1"/>
</dbReference>
<feature type="region of interest" description="Disordered" evidence="5">
    <location>
        <begin position="1446"/>
        <end position="1477"/>
    </location>
</feature>